<dbReference type="Pfam" id="PF00005">
    <property type="entry name" value="ABC_tran"/>
    <property type="match status" value="1"/>
</dbReference>
<dbReference type="EMBL" id="BQFW01000006">
    <property type="protein sequence ID" value="GJJ72214.1"/>
    <property type="molecule type" value="Genomic_DNA"/>
</dbReference>
<evidence type="ECO:0000256" key="5">
    <source>
        <dbReference type="ARBA" id="ARBA00022840"/>
    </source>
</evidence>
<evidence type="ECO:0000256" key="9">
    <source>
        <dbReference type="SAM" id="Phobius"/>
    </source>
</evidence>
<feature type="transmembrane region" description="Helical" evidence="9">
    <location>
        <begin position="1056"/>
        <end position="1079"/>
    </location>
</feature>
<feature type="domain" description="ABC transporter" evidence="10">
    <location>
        <begin position="1641"/>
        <end position="2098"/>
    </location>
</feature>
<feature type="region of interest" description="Disordered" evidence="8">
    <location>
        <begin position="1892"/>
        <end position="1932"/>
    </location>
</feature>
<dbReference type="OrthoDB" id="2417696at2759"/>
<feature type="compositionally biased region" description="Low complexity" evidence="8">
    <location>
        <begin position="1620"/>
        <end position="1629"/>
    </location>
</feature>
<feature type="domain" description="ABC transporter" evidence="10">
    <location>
        <begin position="697"/>
        <end position="974"/>
    </location>
</feature>
<sequence>MVPWTCTPDAETCVSDSLLQLIPTCIIVFSSLAVISAECGRQDRRRMFNRFSSEVVVEGEHHSDNEGEVTNSPRLLKPKRTFPLAILRCVGAFAQVGLFAYLASQKLNDINNTNPDVPSPPPSSPGPRFMGREINEDWPLWLPVMHGIVWVYASILSVVSLLHPRLSNPYRLVTHLDIIYLTTGGAGLLHFLQNDFGRPLGLWTLDDQISGLSALVSAAMCVLTLATKPLVPPQTHKGPGKRSRGVVSPETRSSLYARIAFTWLHPMVLKSFKGKLQETDVWAMDKALRVKTVFQECLENRQSTVFVTMLSLFKLDLAQQYIWALIWAGLSMVPPFVVFKLVKFAQDLSTYNRNEALFYVAVLLASTVVRSAVLQRGLHMSQRVATKSMGMASGLIYEKLSLRKDMVPVDYEISDLMCVDVKHIGQGWKNMFYLMIYPSIFVLSTIQLYGYIGHSAWAGGIAVVVWYPISALASYLFSGRFDPAPPKSDKSGALISDLLSNLKAIKYLGWEEIIMDKVLRARAEERKWNSKTAQPVMTLISVPLGGDLVHAFVMIVILATYALYFGQPLTPAILFTTLVLVDLQTTAINSLPSVIITVREMLDSVVRVNDFLSDDENERDTAVVRDREMARRANIPIIGFVNATFVWPEAKPLRPRGQMLFVDEPEEEYDDEDDGESQVQSRKSRRSSRRSSANWIVRTLSLFGYSLPERPEPYISPAHHGHKYGPGLNSAAGERTNFALKNVTLSFPPGQVSLITGTKESGKSALLLALIGEMTRTSGKIYLPRTDYFHGKQGYGSDVAYVAQDPWLEIGGGGSITGSSTGRSTIRDTILFGTEMDSERYAEVLRACVLENELLGLPNGDMTIIGDKNVIWSMSLKQRISLARAIYSDVSHILMDDCLSFVDVKSRQHIWKNCILGPLGQNKTRIIVSNQFHVKTFLNDVDYVVGIDQGIVLGHGTVRDVLSQGWIRQAPGSTSIPTTILPGASVPANLGQLPPRDQSTTLPVGVNGPGVTQDLKPSKSVNLPVNKLSNLADYDDLDSTLSRETAAGFKVGWSTFTTYVCSLGTAFFLLTALMCLFLSQTLFVVRIGWLGIWAENEAWKSGVHLAHTIHHHVSSAAIEPELPKQTPATHVEYLMVFAAMAAARALFAVCNAFCMRTAAHTGADRIYERLLNGVTSARLRVFEANVGKAEGSFAGDAGGLFSKSTLTGIKDCFQRDLSGLDVKLAKEFWQFASDVLAVILILVVLTLIQPLLLVPAAIVLFMLSSVALLGLGLSKEMHRMAIRADRMDKDQFKHTFRGLATIRGYGLERRALKAGIAQAECYLKTTYFGSCADRWLHWKVDVLGALIPFTCAVFILQKIEDLDPVLIGLSLYMSLQFSDKVLDSLLGYGRIRNRLQWALERTRRYIQQLNLDDNKEAPRIVESKAPPAGWPHSGAVEFINYSCSRTDTSGATATQMAASPPTDDEPVQVLEVLSRDLPLDPRAPPPPAPLPTQQLNAPLPPPPLGFSVSAPYDNSSPLRTNTGLSAANTMASGTSHVSSDSRLSVASNATIIGHGYPSSSEASMATLIPLPSPSSTFIASSAAVPTPSAPMDQSAGLNQAVDPRDRLYDSPLPPLPPNAVTPNMNNNANIQASGSKPGASIPQQQAAPSITIETGFGPISCTIRPGEKIAVVGQTKSGKSTFIQSLFRLWDSAEEDRYRAARAHDLALNGVPDNGHNDGPVPLKKNKVSSSSFYISSIDTPASSPKPPGKGPLGFLKKKKVALLDELDPDLGMIKVDGLDITAMGLADVRSRFAILSQRGTVFAGTVRFNLDPFGQHEDSELNEVLRICFLSDRVKLDTELITPATAHLSSIEEVAPVLHPSVDTLPSALGRVPTSKLAHYQRALFKKNRARFNRSNAKNSNMTEADAASSASSKGKGKATGNTTTATNKDFRTSATASATVGVNMGRGLRAALASGADPSFLDQRRMEIVDEEVHDSYQPDSTDDEDDVAEDEFGRVELDTNERQLLSLARILVQRSNVVVLDNCASKVTDLTAQRIDQIILQEMKQATVISVGHRLDQIVARHNRILVLDQGKVAEFDTPIALLNNPDGIFRKICNPDGANFPSLVSLAKKQQLLFHQ</sequence>
<dbReference type="SMART" id="SM00382">
    <property type="entry name" value="AAA"/>
    <property type="match status" value="2"/>
</dbReference>
<feature type="region of interest" description="Disordered" evidence="8">
    <location>
        <begin position="666"/>
        <end position="688"/>
    </location>
</feature>
<feature type="transmembrane region" description="Helical" evidence="9">
    <location>
        <begin position="456"/>
        <end position="477"/>
    </location>
</feature>
<feature type="transmembrane region" description="Helical" evidence="9">
    <location>
        <begin position="1254"/>
        <end position="1273"/>
    </location>
</feature>
<dbReference type="PROSITE" id="PS50929">
    <property type="entry name" value="ABC_TM1F"/>
    <property type="match status" value="1"/>
</dbReference>
<comment type="caution">
    <text evidence="12">The sequence shown here is derived from an EMBL/GenBank/DDBJ whole genome shotgun (WGS) entry which is preliminary data.</text>
</comment>
<evidence type="ECO:0000259" key="11">
    <source>
        <dbReference type="PROSITE" id="PS50929"/>
    </source>
</evidence>
<evidence type="ECO:0000259" key="10">
    <source>
        <dbReference type="PROSITE" id="PS50893"/>
    </source>
</evidence>
<evidence type="ECO:0000256" key="6">
    <source>
        <dbReference type="ARBA" id="ARBA00022989"/>
    </source>
</evidence>
<feature type="transmembrane region" description="Helical" evidence="9">
    <location>
        <begin position="20"/>
        <end position="40"/>
    </location>
</feature>
<evidence type="ECO:0008006" key="14">
    <source>
        <dbReference type="Google" id="ProtNLM"/>
    </source>
</evidence>
<evidence type="ECO:0000256" key="1">
    <source>
        <dbReference type="ARBA" id="ARBA00004370"/>
    </source>
</evidence>
<dbReference type="InterPro" id="IPR027417">
    <property type="entry name" value="P-loop_NTPase"/>
</dbReference>
<dbReference type="InterPro" id="IPR050173">
    <property type="entry name" value="ABC_transporter_C-like"/>
</dbReference>
<feature type="transmembrane region" description="Helical" evidence="9">
    <location>
        <begin position="140"/>
        <end position="162"/>
    </location>
</feature>
<dbReference type="GO" id="GO:0016887">
    <property type="term" value="F:ATP hydrolysis activity"/>
    <property type="evidence" value="ECO:0007669"/>
    <property type="project" value="InterPro"/>
</dbReference>
<keyword evidence="6 9" id="KW-1133">Transmembrane helix</keyword>
<dbReference type="Pfam" id="PF00664">
    <property type="entry name" value="ABC_membrane"/>
    <property type="match status" value="1"/>
</dbReference>
<dbReference type="Gene3D" id="3.40.50.300">
    <property type="entry name" value="P-loop containing nucleotide triphosphate hydrolases"/>
    <property type="match status" value="4"/>
</dbReference>
<dbReference type="InterPro" id="IPR011527">
    <property type="entry name" value="ABC1_TM_dom"/>
</dbReference>
<feature type="transmembrane region" description="Helical" evidence="9">
    <location>
        <begin position="82"/>
        <end position="103"/>
    </location>
</feature>
<keyword evidence="7 9" id="KW-0472">Membrane</keyword>
<dbReference type="GO" id="GO:0005524">
    <property type="term" value="F:ATP binding"/>
    <property type="evidence" value="ECO:0007669"/>
    <property type="project" value="UniProtKB-KW"/>
</dbReference>
<keyword evidence="2" id="KW-0813">Transport</keyword>
<evidence type="ECO:0000256" key="3">
    <source>
        <dbReference type="ARBA" id="ARBA00022692"/>
    </source>
</evidence>
<feature type="transmembrane region" description="Helical" evidence="9">
    <location>
        <begin position="536"/>
        <end position="563"/>
    </location>
</feature>
<feature type="compositionally biased region" description="Pro residues" evidence="8">
    <location>
        <begin position="1481"/>
        <end position="1490"/>
    </location>
</feature>
<evidence type="ECO:0000256" key="8">
    <source>
        <dbReference type="SAM" id="MobiDB-lite"/>
    </source>
</evidence>
<dbReference type="SUPFAM" id="SSF90123">
    <property type="entry name" value="ABC transporter transmembrane region"/>
    <property type="match status" value="2"/>
</dbReference>
<reference evidence="12" key="2">
    <citation type="journal article" date="2022" name="Microbiol. Resour. Announc.">
        <title>Whole-Genome Sequence of Entomortierella parvispora E1425, a Mucoromycotan Fungus Associated with Burkholderiaceae-Related Endosymbiotic Bacteria.</title>
        <authorList>
            <person name="Herlambang A."/>
            <person name="Guo Y."/>
            <person name="Takashima Y."/>
            <person name="Narisawa K."/>
            <person name="Ohta H."/>
            <person name="Nishizawa T."/>
        </authorList>
    </citation>
    <scope>NUCLEOTIDE SEQUENCE</scope>
    <source>
        <strain evidence="12">E1425</strain>
    </source>
</reference>
<gene>
    <name evidence="12" type="ORF">EMPS_04571</name>
</gene>
<accession>A0A9P3H8W3</accession>
<reference evidence="12" key="1">
    <citation type="submission" date="2021-11" db="EMBL/GenBank/DDBJ databases">
        <authorList>
            <person name="Herlambang A."/>
            <person name="Guo Y."/>
            <person name="Takashima Y."/>
            <person name="Nishizawa T."/>
        </authorList>
    </citation>
    <scope>NUCLEOTIDE SEQUENCE</scope>
    <source>
        <strain evidence="12">E1425</strain>
    </source>
</reference>
<keyword evidence="3 9" id="KW-0812">Transmembrane</keyword>
<dbReference type="Gene3D" id="1.20.1560.10">
    <property type="entry name" value="ABC transporter type 1, transmembrane domain"/>
    <property type="match status" value="2"/>
</dbReference>
<evidence type="ECO:0000256" key="7">
    <source>
        <dbReference type="ARBA" id="ARBA00023136"/>
    </source>
</evidence>
<protein>
    <recommendedName>
        <fullName evidence="14">ABC transmembrane type-1 domain-containing protein</fullName>
    </recommendedName>
</protein>
<dbReference type="PANTHER" id="PTHR24223">
    <property type="entry name" value="ATP-BINDING CASSETTE SUB-FAMILY C"/>
    <property type="match status" value="1"/>
</dbReference>
<evidence type="ECO:0000313" key="13">
    <source>
        <dbReference type="Proteomes" id="UP000827284"/>
    </source>
</evidence>
<evidence type="ECO:0000256" key="4">
    <source>
        <dbReference type="ARBA" id="ARBA00022741"/>
    </source>
</evidence>
<feature type="transmembrane region" description="Helical" evidence="9">
    <location>
        <begin position="321"/>
        <end position="344"/>
    </location>
</feature>
<feature type="transmembrane region" description="Helical" evidence="9">
    <location>
        <begin position="356"/>
        <end position="373"/>
    </location>
</feature>
<feature type="transmembrane region" description="Helical" evidence="9">
    <location>
        <begin position="174"/>
        <end position="192"/>
    </location>
</feature>
<feature type="transmembrane region" description="Helical" evidence="9">
    <location>
        <begin position="1133"/>
        <end position="1155"/>
    </location>
</feature>
<organism evidence="12 13">
    <name type="scientific">Entomortierella parvispora</name>
    <dbReference type="NCBI Taxonomy" id="205924"/>
    <lineage>
        <taxon>Eukaryota</taxon>
        <taxon>Fungi</taxon>
        <taxon>Fungi incertae sedis</taxon>
        <taxon>Mucoromycota</taxon>
        <taxon>Mortierellomycotina</taxon>
        <taxon>Mortierellomycetes</taxon>
        <taxon>Mortierellales</taxon>
        <taxon>Mortierellaceae</taxon>
        <taxon>Entomortierella</taxon>
    </lineage>
</organism>
<feature type="compositionally biased region" description="Acidic residues" evidence="8">
    <location>
        <begin position="666"/>
        <end position="676"/>
    </location>
</feature>
<evidence type="ECO:0000256" key="2">
    <source>
        <dbReference type="ARBA" id="ARBA00022448"/>
    </source>
</evidence>
<dbReference type="PROSITE" id="PS50893">
    <property type="entry name" value="ABC_TRANSPORTER_2"/>
    <property type="match status" value="2"/>
</dbReference>
<feature type="transmembrane region" description="Helical" evidence="9">
    <location>
        <begin position="212"/>
        <end position="231"/>
    </location>
</feature>
<evidence type="ECO:0000313" key="12">
    <source>
        <dbReference type="EMBL" id="GJJ72214.1"/>
    </source>
</evidence>
<keyword evidence="13" id="KW-1185">Reference proteome</keyword>
<feature type="compositionally biased region" description="Polar residues" evidence="8">
    <location>
        <begin position="1894"/>
        <end position="1904"/>
    </location>
</feature>
<feature type="domain" description="ABC transmembrane type-1" evidence="11">
    <location>
        <begin position="322"/>
        <end position="600"/>
    </location>
</feature>
<keyword evidence="5" id="KW-0067">ATP-binding</keyword>
<feature type="transmembrane region" description="Helical" evidence="9">
    <location>
        <begin position="569"/>
        <end position="591"/>
    </location>
</feature>
<name>A0A9P3H8W3_9FUNG</name>
<feature type="compositionally biased region" description="Low complexity" evidence="8">
    <location>
        <begin position="1908"/>
        <end position="1929"/>
    </location>
</feature>
<proteinExistence type="predicted"/>
<feature type="region of interest" description="Disordered" evidence="8">
    <location>
        <begin position="1603"/>
        <end position="1645"/>
    </location>
</feature>
<dbReference type="PANTHER" id="PTHR24223:SF356">
    <property type="entry name" value="ATP-BINDING CASSETTE TRANSPORTER ABC4"/>
    <property type="match status" value="1"/>
</dbReference>
<dbReference type="GO" id="GO:0016020">
    <property type="term" value="C:membrane"/>
    <property type="evidence" value="ECO:0007669"/>
    <property type="project" value="UniProtKB-SubCell"/>
</dbReference>
<dbReference type="InterPro" id="IPR036640">
    <property type="entry name" value="ABC1_TM_sf"/>
</dbReference>
<dbReference type="GO" id="GO:0140359">
    <property type="term" value="F:ABC-type transporter activity"/>
    <property type="evidence" value="ECO:0007669"/>
    <property type="project" value="InterPro"/>
</dbReference>
<dbReference type="SUPFAM" id="SSF52540">
    <property type="entry name" value="P-loop containing nucleoside triphosphate hydrolases"/>
    <property type="match status" value="2"/>
</dbReference>
<keyword evidence="4" id="KW-0547">Nucleotide-binding</keyword>
<feature type="transmembrane region" description="Helical" evidence="9">
    <location>
        <begin position="432"/>
        <end position="450"/>
    </location>
</feature>
<dbReference type="Proteomes" id="UP000827284">
    <property type="component" value="Unassembled WGS sequence"/>
</dbReference>
<dbReference type="InterPro" id="IPR003593">
    <property type="entry name" value="AAA+_ATPase"/>
</dbReference>
<feature type="transmembrane region" description="Helical" evidence="9">
    <location>
        <begin position="1228"/>
        <end position="1248"/>
    </location>
</feature>
<feature type="region of interest" description="Disordered" evidence="8">
    <location>
        <begin position="1477"/>
        <end position="1497"/>
    </location>
</feature>
<comment type="subcellular location">
    <subcellularLocation>
        <location evidence="1">Membrane</location>
    </subcellularLocation>
</comment>
<dbReference type="InterPro" id="IPR003439">
    <property type="entry name" value="ABC_transporter-like_ATP-bd"/>
</dbReference>